<sequence>MTNYLKQIEPVDVRYLIDLKEVKDIVADMLGEGNSVVSIRVSYDETDDETGAELIRPMVELEEISGLTEADRHAVLSSGLNLDAPFDNGDQVFRTIFGPSHVITAATEDEDGSFFTVEVPYEEYRNL</sequence>
<organism evidence="1 2">
    <name type="scientific">Salimicrobium halophilum</name>
    <dbReference type="NCBI Taxonomy" id="86666"/>
    <lineage>
        <taxon>Bacteria</taxon>
        <taxon>Bacillati</taxon>
        <taxon>Bacillota</taxon>
        <taxon>Bacilli</taxon>
        <taxon>Bacillales</taxon>
        <taxon>Bacillaceae</taxon>
        <taxon>Salimicrobium</taxon>
    </lineage>
</organism>
<dbReference type="OrthoDB" id="2968090at2"/>
<proteinExistence type="predicted"/>
<protein>
    <submittedName>
        <fullName evidence="1">Uncharacterized protein</fullName>
    </submittedName>
</protein>
<evidence type="ECO:0000313" key="2">
    <source>
        <dbReference type="Proteomes" id="UP000199225"/>
    </source>
</evidence>
<accession>A0A1G8U883</accession>
<dbReference type="EMBL" id="FNEV01000006">
    <property type="protein sequence ID" value="SDJ49933.1"/>
    <property type="molecule type" value="Genomic_DNA"/>
</dbReference>
<gene>
    <name evidence="1" type="ORF">SAMN04490247_2101</name>
</gene>
<evidence type="ECO:0000313" key="1">
    <source>
        <dbReference type="EMBL" id="SDJ49933.1"/>
    </source>
</evidence>
<reference evidence="2" key="1">
    <citation type="submission" date="2016-10" db="EMBL/GenBank/DDBJ databases">
        <authorList>
            <person name="Varghese N."/>
            <person name="Submissions S."/>
        </authorList>
    </citation>
    <scope>NUCLEOTIDE SEQUENCE [LARGE SCALE GENOMIC DNA]</scope>
    <source>
        <strain evidence="2">DSM 4771</strain>
    </source>
</reference>
<dbReference type="RefSeq" id="WP_093193827.1">
    <property type="nucleotide sequence ID" value="NZ_FNEV01000006.1"/>
</dbReference>
<keyword evidence="2" id="KW-1185">Reference proteome</keyword>
<dbReference type="AlphaFoldDB" id="A0A1G8U883"/>
<name>A0A1G8U883_9BACI</name>
<dbReference type="Proteomes" id="UP000199225">
    <property type="component" value="Unassembled WGS sequence"/>
</dbReference>